<dbReference type="SMART" id="SM00829">
    <property type="entry name" value="PKS_ER"/>
    <property type="match status" value="1"/>
</dbReference>
<dbReference type="Gene3D" id="3.40.50.720">
    <property type="entry name" value="NAD(P)-binding Rossmann-like Domain"/>
    <property type="match status" value="1"/>
</dbReference>
<evidence type="ECO:0000256" key="4">
    <source>
        <dbReference type="RuleBase" id="RU364000"/>
    </source>
</evidence>
<evidence type="ECO:0000313" key="7">
    <source>
        <dbReference type="Proteomes" id="UP001314261"/>
    </source>
</evidence>
<dbReference type="InterPro" id="IPR002364">
    <property type="entry name" value="Quin_OxRdtase/zeta-crystal_CS"/>
</dbReference>
<dbReference type="GO" id="GO:0004022">
    <property type="term" value="F:alcohol dehydrogenase (NAD+) activity"/>
    <property type="evidence" value="ECO:0007669"/>
    <property type="project" value="UniProtKB-EC"/>
</dbReference>
<proteinExistence type="inferred from homology"/>
<evidence type="ECO:0000256" key="3">
    <source>
        <dbReference type="ARBA" id="ARBA00023002"/>
    </source>
</evidence>
<dbReference type="InterPro" id="IPR050700">
    <property type="entry name" value="YIM1/Zinc_Alcohol_DH_Fams"/>
</dbReference>
<keyword evidence="7" id="KW-1185">Reference proteome</keyword>
<dbReference type="GO" id="GO:0003960">
    <property type="term" value="F:quinone reductase (NADPH) activity"/>
    <property type="evidence" value="ECO:0007669"/>
    <property type="project" value="UniProtKB-EC"/>
</dbReference>
<dbReference type="InterPro" id="IPR020843">
    <property type="entry name" value="ER"/>
</dbReference>
<evidence type="ECO:0000259" key="5">
    <source>
        <dbReference type="SMART" id="SM00829"/>
    </source>
</evidence>
<dbReference type="InterPro" id="IPR014182">
    <property type="entry name" value="ADH_Zn_typ-1"/>
</dbReference>
<dbReference type="SUPFAM" id="SSF50129">
    <property type="entry name" value="GroES-like"/>
    <property type="match status" value="1"/>
</dbReference>
<dbReference type="RefSeq" id="WP_338346066.1">
    <property type="nucleotide sequence ID" value="NZ_CAUZLR010000003.1"/>
</dbReference>
<gene>
    <name evidence="6" type="ORF">R54839_PPFHFPJH_00665</name>
</gene>
<dbReference type="InterPro" id="IPR013154">
    <property type="entry name" value="ADH-like_N"/>
</dbReference>
<sequence length="365" mass="39782">MPFKNVMDTIMGGFHKKMRAVGITHVSPLSDEESFSERTLPVPDPKSNELLVQVLATSVNPVDVKMRSGYKEKGDFRIFGLDVVGRVMAMGQDVSGFTVGDRVYYAGKQQKQGADAEYQVIDYQMVAKAPESLPDSEAAAMPLTAITAHDILHHGFSLPVEKDAAKGQSLLVINGAGGVGSILIQLAKYMGLTVIATAGQKESTQWVRQMGADFVVNYHDDLPTQLADAGFHQVDYIANLQDTMTYWDAMVQLIRPYGRIAAIVGSTLPLELGELKPKSASFTWVFMLARGNNDLFLSEQGQMLQQMATLFDQGVLHSTVTKVYAGLSVDNVRLAFQDVASHHSLGKVVIDVATNGAKAKERNKD</sequence>
<dbReference type="Pfam" id="PF13602">
    <property type="entry name" value="ADH_zinc_N_2"/>
    <property type="match status" value="1"/>
</dbReference>
<keyword evidence="1 4" id="KW-0479">Metal-binding</keyword>
<dbReference type="InterPro" id="IPR036291">
    <property type="entry name" value="NAD(P)-bd_dom_sf"/>
</dbReference>
<dbReference type="EMBL" id="CAUZLR010000003">
    <property type="protein sequence ID" value="CAK1235991.1"/>
    <property type="molecule type" value="Genomic_DNA"/>
</dbReference>
<dbReference type="PROSITE" id="PS01162">
    <property type="entry name" value="QOR_ZETA_CRYSTAL"/>
    <property type="match status" value="1"/>
</dbReference>
<dbReference type="CDD" id="cd08252">
    <property type="entry name" value="AL_MDR"/>
    <property type="match status" value="1"/>
</dbReference>
<name>A0ABM9MSA8_9LACO</name>
<dbReference type="Pfam" id="PF08240">
    <property type="entry name" value="ADH_N"/>
    <property type="match status" value="1"/>
</dbReference>
<dbReference type="Gene3D" id="3.90.180.10">
    <property type="entry name" value="Medium-chain alcohol dehydrogenases, catalytic domain"/>
    <property type="match status" value="1"/>
</dbReference>
<comment type="similarity">
    <text evidence="4">Belongs to the zinc-containing alcohol dehydrogenase family. Quinone oxidoreductase subfamily.</text>
</comment>
<dbReference type="InterPro" id="IPR011032">
    <property type="entry name" value="GroES-like_sf"/>
</dbReference>
<evidence type="ECO:0000256" key="2">
    <source>
        <dbReference type="ARBA" id="ARBA00022833"/>
    </source>
</evidence>
<dbReference type="Proteomes" id="UP001314261">
    <property type="component" value="Unassembled WGS sequence"/>
</dbReference>
<comment type="caution">
    <text evidence="6">The sequence shown here is derived from an EMBL/GenBank/DDBJ whole genome shotgun (WGS) entry which is preliminary data.</text>
</comment>
<organism evidence="6 7">
    <name type="scientific">Fructobacillus fructosus</name>
    <dbReference type="NCBI Taxonomy" id="1631"/>
    <lineage>
        <taxon>Bacteria</taxon>
        <taxon>Bacillati</taxon>
        <taxon>Bacillota</taxon>
        <taxon>Bacilli</taxon>
        <taxon>Lactobacillales</taxon>
        <taxon>Lactobacillaceae</taxon>
        <taxon>Fructobacillus</taxon>
    </lineage>
</organism>
<evidence type="ECO:0000313" key="6">
    <source>
        <dbReference type="EMBL" id="CAK1235991.1"/>
    </source>
</evidence>
<keyword evidence="2 4" id="KW-0862">Zinc</keyword>
<accession>A0ABM9MSA8</accession>
<feature type="domain" description="Enoyl reductase (ER)" evidence="5">
    <location>
        <begin position="28"/>
        <end position="350"/>
    </location>
</feature>
<dbReference type="NCBIfam" id="TIGR02817">
    <property type="entry name" value="adh_fam_1"/>
    <property type="match status" value="1"/>
</dbReference>
<protein>
    <recommendedName>
        <fullName evidence="4">Zinc-type alcohol dehydrogenase-like protein</fullName>
    </recommendedName>
</protein>
<evidence type="ECO:0000256" key="1">
    <source>
        <dbReference type="ARBA" id="ARBA00022723"/>
    </source>
</evidence>
<dbReference type="PANTHER" id="PTHR11695:SF294">
    <property type="entry name" value="RETICULON-4-INTERACTING PROTEIN 1, MITOCHONDRIAL"/>
    <property type="match status" value="1"/>
</dbReference>
<keyword evidence="3 4" id="KW-0560">Oxidoreductase</keyword>
<reference evidence="6 7" key="1">
    <citation type="submission" date="2023-10" db="EMBL/GenBank/DDBJ databases">
        <authorList>
            <person name="Botero Cardona J."/>
        </authorList>
    </citation>
    <scope>NUCLEOTIDE SEQUENCE [LARGE SCALE GENOMIC DNA]</scope>
    <source>
        <strain evidence="6 7">R-54839</strain>
    </source>
</reference>
<dbReference type="SUPFAM" id="SSF51735">
    <property type="entry name" value="NAD(P)-binding Rossmann-fold domains"/>
    <property type="match status" value="1"/>
</dbReference>
<dbReference type="PANTHER" id="PTHR11695">
    <property type="entry name" value="ALCOHOL DEHYDROGENASE RELATED"/>
    <property type="match status" value="1"/>
</dbReference>